<comment type="subcellular location">
    <subcellularLocation>
        <location evidence="1">Nucleus</location>
    </subcellularLocation>
</comment>
<dbReference type="Proteomes" id="UP000626092">
    <property type="component" value="Unassembled WGS sequence"/>
</dbReference>
<dbReference type="Pfam" id="PF16589">
    <property type="entry name" value="BRCT_2"/>
    <property type="match status" value="1"/>
</dbReference>
<name>A0A834LSM7_RHOSS</name>
<dbReference type="CDD" id="cd17744">
    <property type="entry name" value="BRCT_MDC1_rpt1"/>
    <property type="match status" value="1"/>
</dbReference>
<evidence type="ECO:0000313" key="7">
    <source>
        <dbReference type="Proteomes" id="UP000626092"/>
    </source>
</evidence>
<evidence type="ECO:0000256" key="2">
    <source>
        <dbReference type="ARBA" id="ARBA00022763"/>
    </source>
</evidence>
<dbReference type="AlphaFoldDB" id="A0A834LSM7"/>
<feature type="region of interest" description="Disordered" evidence="4">
    <location>
        <begin position="655"/>
        <end position="708"/>
    </location>
</feature>
<evidence type="ECO:0000259" key="5">
    <source>
        <dbReference type="PROSITE" id="PS50172"/>
    </source>
</evidence>
<dbReference type="PANTHER" id="PTHR23196">
    <property type="entry name" value="PAX TRANSCRIPTION ACTIVATION DOMAIN INTERACTING PROTEIN"/>
    <property type="match status" value="1"/>
</dbReference>
<feature type="domain" description="BRCT" evidence="5">
    <location>
        <begin position="829"/>
        <end position="918"/>
    </location>
</feature>
<feature type="compositionally biased region" description="Polar residues" evidence="4">
    <location>
        <begin position="615"/>
        <end position="625"/>
    </location>
</feature>
<evidence type="ECO:0000256" key="1">
    <source>
        <dbReference type="ARBA" id="ARBA00004123"/>
    </source>
</evidence>
<reference evidence="6" key="1">
    <citation type="submission" date="2019-11" db="EMBL/GenBank/DDBJ databases">
        <authorList>
            <person name="Liu Y."/>
            <person name="Hou J."/>
            <person name="Li T.-Q."/>
            <person name="Guan C.-H."/>
            <person name="Wu X."/>
            <person name="Wu H.-Z."/>
            <person name="Ling F."/>
            <person name="Zhang R."/>
            <person name="Shi X.-G."/>
            <person name="Ren J.-P."/>
            <person name="Chen E.-F."/>
            <person name="Sun J.-M."/>
        </authorList>
    </citation>
    <scope>NUCLEOTIDE SEQUENCE</scope>
    <source>
        <strain evidence="6">Adult_tree_wgs_1</strain>
        <tissue evidence="6">Leaves</tissue>
    </source>
</reference>
<feature type="region of interest" description="Disordered" evidence="4">
    <location>
        <begin position="729"/>
        <end position="771"/>
    </location>
</feature>
<accession>A0A834LSM7</accession>
<dbReference type="InterPro" id="IPR036420">
    <property type="entry name" value="BRCT_dom_sf"/>
</dbReference>
<evidence type="ECO:0000313" key="6">
    <source>
        <dbReference type="EMBL" id="KAF7146518.1"/>
    </source>
</evidence>
<dbReference type="SUPFAM" id="SSF52113">
    <property type="entry name" value="BRCT domain"/>
    <property type="match status" value="1"/>
</dbReference>
<dbReference type="InterPro" id="IPR001357">
    <property type="entry name" value="BRCT_dom"/>
</dbReference>
<dbReference type="GO" id="GO:0005634">
    <property type="term" value="C:nucleus"/>
    <property type="evidence" value="ECO:0007669"/>
    <property type="project" value="UniProtKB-SubCell"/>
</dbReference>
<keyword evidence="3" id="KW-0539">Nucleus</keyword>
<keyword evidence="2" id="KW-0227">DNA damage</keyword>
<dbReference type="PANTHER" id="PTHR23196:SF1">
    <property type="entry name" value="PAX-INTERACTING PROTEIN 1"/>
    <property type="match status" value="1"/>
</dbReference>
<organism evidence="6 7">
    <name type="scientific">Rhododendron simsii</name>
    <name type="common">Sims's rhododendron</name>
    <dbReference type="NCBI Taxonomy" id="118357"/>
    <lineage>
        <taxon>Eukaryota</taxon>
        <taxon>Viridiplantae</taxon>
        <taxon>Streptophyta</taxon>
        <taxon>Embryophyta</taxon>
        <taxon>Tracheophyta</taxon>
        <taxon>Spermatophyta</taxon>
        <taxon>Magnoliopsida</taxon>
        <taxon>eudicotyledons</taxon>
        <taxon>Gunneridae</taxon>
        <taxon>Pentapetalae</taxon>
        <taxon>asterids</taxon>
        <taxon>Ericales</taxon>
        <taxon>Ericaceae</taxon>
        <taxon>Ericoideae</taxon>
        <taxon>Rhodoreae</taxon>
        <taxon>Rhododendron</taxon>
    </lineage>
</organism>
<dbReference type="Pfam" id="PF16770">
    <property type="entry name" value="RTT107_BRCT_5"/>
    <property type="match status" value="1"/>
</dbReference>
<gene>
    <name evidence="6" type="ORF">RHSIM_Rhsim04G0215200</name>
</gene>
<dbReference type="GO" id="GO:0006974">
    <property type="term" value="P:DNA damage response"/>
    <property type="evidence" value="ECO:0007669"/>
    <property type="project" value="UniProtKB-KW"/>
</dbReference>
<proteinExistence type="predicted"/>
<evidence type="ECO:0000256" key="3">
    <source>
        <dbReference type="ARBA" id="ARBA00023242"/>
    </source>
</evidence>
<protein>
    <recommendedName>
        <fullName evidence="5">BRCT domain-containing protein</fullName>
    </recommendedName>
</protein>
<dbReference type="InterPro" id="IPR051579">
    <property type="entry name" value="DDR_Transcriptional_Reg"/>
</dbReference>
<evidence type="ECO:0000256" key="4">
    <source>
        <dbReference type="SAM" id="MobiDB-lite"/>
    </source>
</evidence>
<dbReference type="PROSITE" id="PS50172">
    <property type="entry name" value="BRCT"/>
    <property type="match status" value="1"/>
</dbReference>
<feature type="region of interest" description="Disordered" evidence="4">
    <location>
        <begin position="612"/>
        <end position="631"/>
    </location>
</feature>
<comment type="caution">
    <text evidence="6">The sequence shown here is derived from an EMBL/GenBank/DDBJ whole genome shotgun (WGS) entry which is preliminary data.</text>
</comment>
<feature type="compositionally biased region" description="Polar residues" evidence="4">
    <location>
        <begin position="656"/>
        <end position="690"/>
    </location>
</feature>
<dbReference type="Gene3D" id="3.40.50.10190">
    <property type="entry name" value="BRCT domain"/>
    <property type="match status" value="2"/>
</dbReference>
<keyword evidence="7" id="KW-1185">Reference proteome</keyword>
<dbReference type="SMART" id="SM00292">
    <property type="entry name" value="BRCT"/>
    <property type="match status" value="2"/>
</dbReference>
<sequence>MGSIDDEIQAAKLNSRRDCCGNRTQPFDSQSPPPSLLGEKLKDKAFYELQFQQCTLPMVDTIPPEVAFETQAINLAGETQVLDDPDGAAFETQAIDIAGETQVLDDPDGAANMGAQLLSNCDYEVIVTDGEGSDATEVLDDSVEFSDDDSAKRVGICAVHQENKLYSSAFKEDERGFKTKLDGLDIGLQSSGFKQKTSTSVHAASWRACSSAARIMALKGTSDESSLIKSDTQSLKQHTSDFKEIAVIKNSSALGVEVDLEDFSGKCNEQIKGSGNENKCGVGSSIVRRLFMNDTLGETEGPDNCTNNADLPHLPACGDEVAGLSYVDSQEPGELSQDNALNFVDRFLKFNVVNVDQEGDIGRPTVEKSKPISSTKGIQSLAKRTSFISTAGERGTFDWDDRLEDEGGGEFFTKKKEAFFDDGGGRRKRSCTKHQKVKNYSKGCGAVDETRDKGIVSQNSKRKDKTVNIIDTKSKKNVTEELDERLKTGAPDGTEATVTDKDMPEMLNVGFDTQMAAEAMEALCFGLDVANCDNEDSHDGTNNLNKGSSRGEKGDRAWFATHVRRMRSSSVKKCHLQGQTGFFTPIACRTRQRSVANPLRAGIAPYNSGKVSILNPKQSGENENVNEQEKSYQKVRDTIAVVRIGEFRRARRKFSGQLNGSTNPHGSVNQIVGQKTNGQSPGKSNKSKTNGLKRKNRESTNDGPVSQAVDKGVSGFAALECKSTDGNVAPKDVVGALTSKPSDRQRDADTISGGGNAKLPVSPGDKCKPSGSVSANCTPPVSAASPICVGDACLKQSCRKNLSRSFLMKQIKSLISNSPEATSTTRDSRRRREMANVRVLFSHHLNGDVIKQQKKILARLGASVASSISEATHFITDEFVRTRNMLEAIAFGKPVVTRLWLESCGQAGCFIDERTYILRDAKKEKEFGFSLPVSLARACQRPLLQGQKVLITPNTKPCKELLASLVKAVHGQVVERIGRSAFKDGEIPEEFLVLSCEEDYAICAPFLEKGAAVYCSELLLKGIVTQKLEYERHRLFAGRIEKTRSTIRLKQNSDRSLPVTKRK</sequence>
<dbReference type="OrthoDB" id="342264at2759"/>
<dbReference type="EMBL" id="WJXA01000004">
    <property type="protein sequence ID" value="KAF7146518.1"/>
    <property type="molecule type" value="Genomic_DNA"/>
</dbReference>
<dbReference type="CDD" id="cd18432">
    <property type="entry name" value="BRCT_PAXIP1_rpt6_like"/>
    <property type="match status" value="1"/>
</dbReference>